<evidence type="ECO:0000313" key="11">
    <source>
        <dbReference type="EMBL" id="TCP34389.1"/>
    </source>
</evidence>
<evidence type="ECO:0000256" key="3">
    <source>
        <dbReference type="ARBA" id="ARBA00022670"/>
    </source>
</evidence>
<dbReference type="InParanoid" id="A0A4R2PGA9"/>
<evidence type="ECO:0000259" key="10">
    <source>
        <dbReference type="Pfam" id="PF05649"/>
    </source>
</evidence>
<evidence type="ECO:0000256" key="4">
    <source>
        <dbReference type="ARBA" id="ARBA00022723"/>
    </source>
</evidence>
<dbReference type="RefSeq" id="WP_132708330.1">
    <property type="nucleotide sequence ID" value="NZ_JACIGF010000005.1"/>
</dbReference>
<keyword evidence="5" id="KW-0378">Hydrolase</keyword>
<proteinExistence type="inferred from homology"/>
<dbReference type="SUPFAM" id="SSF55486">
    <property type="entry name" value="Metalloproteases ('zincins'), catalytic domain"/>
    <property type="match status" value="1"/>
</dbReference>
<dbReference type="AlphaFoldDB" id="A0A4R2PGA9"/>
<dbReference type="OrthoDB" id="9775677at2"/>
<dbReference type="GO" id="GO:0004222">
    <property type="term" value="F:metalloendopeptidase activity"/>
    <property type="evidence" value="ECO:0007669"/>
    <property type="project" value="InterPro"/>
</dbReference>
<feature type="compositionally biased region" description="Low complexity" evidence="8">
    <location>
        <begin position="34"/>
        <end position="48"/>
    </location>
</feature>
<dbReference type="InterPro" id="IPR000718">
    <property type="entry name" value="Peptidase_M13"/>
</dbReference>
<accession>A0A4R2PGA9</accession>
<dbReference type="Proteomes" id="UP000295399">
    <property type="component" value="Unassembled WGS sequence"/>
</dbReference>
<dbReference type="PROSITE" id="PS51885">
    <property type="entry name" value="NEPRILYSIN"/>
    <property type="match status" value="1"/>
</dbReference>
<evidence type="ECO:0000256" key="2">
    <source>
        <dbReference type="ARBA" id="ARBA00007357"/>
    </source>
</evidence>
<keyword evidence="3" id="KW-0645">Protease</keyword>
<dbReference type="Gene3D" id="1.10.1380.10">
    <property type="entry name" value="Neutral endopeptidase , domain2"/>
    <property type="match status" value="1"/>
</dbReference>
<organism evidence="11 12">
    <name type="scientific">Rhodothalassium salexigens DSM 2132</name>
    <dbReference type="NCBI Taxonomy" id="1188247"/>
    <lineage>
        <taxon>Bacteria</taxon>
        <taxon>Pseudomonadati</taxon>
        <taxon>Pseudomonadota</taxon>
        <taxon>Alphaproteobacteria</taxon>
        <taxon>Rhodothalassiales</taxon>
        <taxon>Rhodothalassiaceae</taxon>
        <taxon>Rhodothalassium</taxon>
    </lineage>
</organism>
<dbReference type="Pfam" id="PF01431">
    <property type="entry name" value="Peptidase_M13"/>
    <property type="match status" value="1"/>
</dbReference>
<dbReference type="InterPro" id="IPR042089">
    <property type="entry name" value="Peptidase_M13_dom_2"/>
</dbReference>
<feature type="region of interest" description="Disordered" evidence="8">
    <location>
        <begin position="21"/>
        <end position="48"/>
    </location>
</feature>
<dbReference type="Gene3D" id="3.40.390.10">
    <property type="entry name" value="Collagenase (Catalytic Domain)"/>
    <property type="match status" value="1"/>
</dbReference>
<keyword evidence="7" id="KW-0482">Metalloprotease</keyword>
<keyword evidence="4" id="KW-0479">Metal-binding</keyword>
<dbReference type="GO" id="GO:0016485">
    <property type="term" value="P:protein processing"/>
    <property type="evidence" value="ECO:0007669"/>
    <property type="project" value="TreeGrafter"/>
</dbReference>
<name>A0A4R2PGA9_RHOSA</name>
<dbReference type="PRINTS" id="PR00786">
    <property type="entry name" value="NEPRILYSIN"/>
</dbReference>
<evidence type="ECO:0000256" key="5">
    <source>
        <dbReference type="ARBA" id="ARBA00022801"/>
    </source>
</evidence>
<protein>
    <submittedName>
        <fullName evidence="11">Endothelin-converting enzyme</fullName>
    </submittedName>
</protein>
<comment type="similarity">
    <text evidence="2">Belongs to the peptidase M13 family.</text>
</comment>
<dbReference type="PANTHER" id="PTHR11733:SF167">
    <property type="entry name" value="FI17812P1-RELATED"/>
    <property type="match status" value="1"/>
</dbReference>
<sequence length="712" mass="79926">MKQILLPGVLVGLLAACNPNGDSEDAKPANDQPSAQSQSAGTTAQADTGAAAAGAELGAWGVETGAMNTDVDAGDDFYRYVNGTWIDSYELKPDEVRYGAFVKLRDRSEERVKAIIEEVSGGDPEPGTVEQKVADYYNTFMDMDARNERGIEAIRPELDRIAAIGDREALMKAFGRTGLDGTIAPIDGYVSFDRKNPDRHMFSISHSGLGLPDRDYYLNEGERFESIRAAYQDHIATMLQFNGVSEQDAQAQAEAVMALETAIAEQHWPREELRNRDKTYNIYTLDTLQEEFPDFAWSTFFTAGGIDPETLGEVNVSTPSAIEPLAKLIAETDLDTFKAYLTYHAISNHAGYLSEEIDQANFAFYGTTMSGREQQRDLWKRAVSTIGSRNSLGEAIGQIYVERHFPPEAKAQAEELVENIRAAYRQRIADLDWMGEETKKEAFRKLEAFNPKIGYPNEWQDLSAIEIVPDDLMANVRAVRNFFYQDQIDRLDEPTNKDEWFMTPQTVNAYYNPSFNEIVFPAAILQPPFFDPKADMAVNYAAIGGVIGHEMGHGFDDQGSKVNADGVQQNWWTDEDRERFEARTQALVEQYNQFEPIKGEHVNGQLTLGENIGDLGGLSVAYTAYQIALDGKEAPVIDGYTGDQRFFMSWGQVWRSKQREQMMLQRLKSDPHSPPQYRVNGIVRNVDAWYDAFGVTEDDALYLPPEERVSIW</sequence>
<dbReference type="InterPro" id="IPR018497">
    <property type="entry name" value="Peptidase_M13_C"/>
</dbReference>
<feature type="domain" description="Peptidase M13 C-terminal" evidence="9">
    <location>
        <begin position="508"/>
        <end position="709"/>
    </location>
</feature>
<dbReference type="PANTHER" id="PTHR11733">
    <property type="entry name" value="ZINC METALLOPROTEASE FAMILY M13 NEPRILYSIN-RELATED"/>
    <property type="match status" value="1"/>
</dbReference>
<comment type="cofactor">
    <cofactor evidence="1">
        <name>Zn(2+)</name>
        <dbReference type="ChEBI" id="CHEBI:29105"/>
    </cofactor>
</comment>
<keyword evidence="12" id="KW-1185">Reference proteome</keyword>
<evidence type="ECO:0000313" key="12">
    <source>
        <dbReference type="Proteomes" id="UP000295399"/>
    </source>
</evidence>
<evidence type="ECO:0000256" key="6">
    <source>
        <dbReference type="ARBA" id="ARBA00022833"/>
    </source>
</evidence>
<dbReference type="EMBL" id="SLXO01000005">
    <property type="protein sequence ID" value="TCP34389.1"/>
    <property type="molecule type" value="Genomic_DNA"/>
</dbReference>
<dbReference type="Pfam" id="PF05649">
    <property type="entry name" value="Peptidase_M13_N"/>
    <property type="match status" value="1"/>
</dbReference>
<reference evidence="11 12" key="1">
    <citation type="submission" date="2019-03" db="EMBL/GenBank/DDBJ databases">
        <title>Genomic Encyclopedia of Type Strains, Phase IV (KMG-IV): sequencing the most valuable type-strain genomes for metagenomic binning, comparative biology and taxonomic classification.</title>
        <authorList>
            <person name="Goeker M."/>
        </authorList>
    </citation>
    <scope>NUCLEOTIDE SEQUENCE [LARGE SCALE GENOMIC DNA]</scope>
    <source>
        <strain evidence="11 12">DSM 2132</strain>
    </source>
</reference>
<comment type="caution">
    <text evidence="11">The sequence shown here is derived from an EMBL/GenBank/DDBJ whole genome shotgun (WGS) entry which is preliminary data.</text>
</comment>
<evidence type="ECO:0000256" key="1">
    <source>
        <dbReference type="ARBA" id="ARBA00001947"/>
    </source>
</evidence>
<dbReference type="InterPro" id="IPR024079">
    <property type="entry name" value="MetalloPept_cat_dom_sf"/>
</dbReference>
<dbReference type="InterPro" id="IPR008753">
    <property type="entry name" value="Peptidase_M13_N"/>
</dbReference>
<evidence type="ECO:0000259" key="9">
    <source>
        <dbReference type="Pfam" id="PF01431"/>
    </source>
</evidence>
<dbReference type="PROSITE" id="PS51257">
    <property type="entry name" value="PROKAR_LIPOPROTEIN"/>
    <property type="match status" value="1"/>
</dbReference>
<dbReference type="GO" id="GO:0046872">
    <property type="term" value="F:metal ion binding"/>
    <property type="evidence" value="ECO:0007669"/>
    <property type="project" value="UniProtKB-KW"/>
</dbReference>
<evidence type="ECO:0000256" key="8">
    <source>
        <dbReference type="SAM" id="MobiDB-lite"/>
    </source>
</evidence>
<feature type="domain" description="Peptidase M13 N-terminal" evidence="10">
    <location>
        <begin position="74"/>
        <end position="456"/>
    </location>
</feature>
<evidence type="ECO:0000256" key="7">
    <source>
        <dbReference type="ARBA" id="ARBA00023049"/>
    </source>
</evidence>
<keyword evidence="6" id="KW-0862">Zinc</keyword>
<dbReference type="CDD" id="cd08662">
    <property type="entry name" value="M13"/>
    <property type="match status" value="1"/>
</dbReference>
<gene>
    <name evidence="11" type="ORF">EV659_10514</name>
</gene>
<dbReference type="GO" id="GO:0005886">
    <property type="term" value="C:plasma membrane"/>
    <property type="evidence" value="ECO:0007669"/>
    <property type="project" value="TreeGrafter"/>
</dbReference>